<evidence type="ECO:0000313" key="14">
    <source>
        <dbReference type="Proteomes" id="UP000184204"/>
    </source>
</evidence>
<keyword evidence="7" id="KW-0678">Repressor</keyword>
<dbReference type="PANTHER" id="PTHR34471:SF1">
    <property type="entry name" value="ARGININE REPRESSOR"/>
    <property type="match status" value="1"/>
</dbReference>
<evidence type="ECO:0000259" key="9">
    <source>
        <dbReference type="Pfam" id="PF01316"/>
    </source>
</evidence>
<dbReference type="Gene3D" id="3.30.1360.40">
    <property type="match status" value="1"/>
</dbReference>
<evidence type="ECO:0000256" key="6">
    <source>
        <dbReference type="ARBA" id="ARBA00023163"/>
    </source>
</evidence>
<reference evidence="13" key="2">
    <citation type="submission" date="2016-01" db="EMBL/GenBank/DDBJ databases">
        <authorList>
            <person name="Poehlein A."/>
            <person name="Schlien K."/>
            <person name="Gottschalk G."/>
            <person name="Buckel W."/>
            <person name="Daniel R."/>
        </authorList>
    </citation>
    <scope>NUCLEOTIDE SEQUENCE [LARGE SCALE GENOMIC DNA]</scope>
    <source>
        <strain evidence="13">X2</strain>
    </source>
</reference>
<dbReference type="RefSeq" id="WP_066051199.1">
    <property type="nucleotide sequence ID" value="NZ_CP014223.1"/>
</dbReference>
<evidence type="ECO:0000256" key="2">
    <source>
        <dbReference type="ARBA" id="ARBA00008316"/>
    </source>
</evidence>
<evidence type="ECO:0000313" key="11">
    <source>
        <dbReference type="EMBL" id="AMJ41637.1"/>
    </source>
</evidence>
<proteinExistence type="inferred from homology"/>
<keyword evidence="3 7" id="KW-0963">Cytoplasm</keyword>
<reference evidence="12" key="4">
    <citation type="submission" date="2016-11" db="EMBL/GenBank/DDBJ databases">
        <authorList>
            <person name="Varghese N."/>
            <person name="Submissions S."/>
        </authorList>
    </citation>
    <scope>NUCLEOTIDE SEQUENCE</scope>
    <source>
        <strain evidence="12">DSM 1682</strain>
    </source>
</reference>
<dbReference type="GO" id="GO:1900079">
    <property type="term" value="P:regulation of arginine biosynthetic process"/>
    <property type="evidence" value="ECO:0007669"/>
    <property type="project" value="UniProtKB-UniRule"/>
</dbReference>
<feature type="domain" description="Arginine repressor DNA-binding" evidence="9">
    <location>
        <begin position="2"/>
        <end position="65"/>
    </location>
</feature>
<evidence type="ECO:0000256" key="3">
    <source>
        <dbReference type="ARBA" id="ARBA00022490"/>
    </source>
</evidence>
<dbReference type="GO" id="GO:0003677">
    <property type="term" value="F:DNA binding"/>
    <property type="evidence" value="ECO:0007669"/>
    <property type="project" value="UniProtKB-KW"/>
</dbReference>
<reference evidence="14" key="3">
    <citation type="submission" date="2016-11" db="EMBL/GenBank/DDBJ databases">
        <authorList>
            <person name="Jaros S."/>
            <person name="Januszkiewicz K."/>
            <person name="Wedrychowicz H."/>
        </authorList>
    </citation>
    <scope>NUCLEOTIDE SEQUENCE [LARGE SCALE GENOMIC DNA]</scope>
    <source>
        <strain evidence="14">DSM 1682</strain>
    </source>
</reference>
<keyword evidence="4 7" id="KW-0805">Transcription regulation</keyword>
<dbReference type="PANTHER" id="PTHR34471">
    <property type="entry name" value="ARGININE REPRESSOR"/>
    <property type="match status" value="1"/>
</dbReference>
<keyword evidence="7" id="KW-0055">Arginine biosynthesis</keyword>
<evidence type="ECO:0000313" key="13">
    <source>
        <dbReference type="Proteomes" id="UP000068026"/>
    </source>
</evidence>
<dbReference type="InterPro" id="IPR036388">
    <property type="entry name" value="WH-like_DNA-bd_sf"/>
</dbReference>
<dbReference type="HAMAP" id="MF_00173">
    <property type="entry name" value="Arg_repressor"/>
    <property type="match status" value="1"/>
</dbReference>
<dbReference type="SUPFAM" id="SSF55252">
    <property type="entry name" value="C-terminal domain of arginine repressor"/>
    <property type="match status" value="1"/>
</dbReference>
<reference evidence="11 13" key="1">
    <citation type="journal article" date="2016" name="Genome Announc.">
        <title>Complete Genome Sequence of the Amino Acid-Fermenting Clostridium propionicum X2 (DSM 1682).</title>
        <authorList>
            <person name="Poehlein A."/>
            <person name="Schlien K."/>
            <person name="Chowdhury N.P."/>
            <person name="Gottschalk G."/>
            <person name="Buckel W."/>
            <person name="Daniel R."/>
        </authorList>
    </citation>
    <scope>NUCLEOTIDE SEQUENCE [LARGE SCALE GENOMIC DNA]</scope>
    <source>
        <strain evidence="11 13">X2</strain>
    </source>
</reference>
<dbReference type="InterPro" id="IPR001669">
    <property type="entry name" value="Arg_repress"/>
</dbReference>
<keyword evidence="5 7" id="KW-0238">DNA-binding</keyword>
<dbReference type="PRINTS" id="PR01467">
    <property type="entry name" value="ARGREPRESSOR"/>
</dbReference>
<dbReference type="GO" id="GO:0005737">
    <property type="term" value="C:cytoplasm"/>
    <property type="evidence" value="ECO:0007669"/>
    <property type="project" value="UniProtKB-SubCell"/>
</dbReference>
<dbReference type="SUPFAM" id="SSF46785">
    <property type="entry name" value="Winged helix' DNA-binding domain"/>
    <property type="match status" value="1"/>
</dbReference>
<gene>
    <name evidence="7 11" type="primary">argR</name>
    <name evidence="11" type="ORF">CPRO_20560</name>
    <name evidence="12" type="ORF">SAMN02745151_02077</name>
</gene>
<evidence type="ECO:0000313" key="12">
    <source>
        <dbReference type="EMBL" id="SHE87961.1"/>
    </source>
</evidence>
<keyword evidence="7" id="KW-0028">Amino-acid biosynthesis</keyword>
<dbReference type="Proteomes" id="UP000184204">
    <property type="component" value="Unassembled WGS sequence"/>
</dbReference>
<dbReference type="NCBIfam" id="TIGR01529">
    <property type="entry name" value="argR_whole"/>
    <property type="match status" value="1"/>
</dbReference>
<keyword evidence="6 7" id="KW-0804">Transcription</keyword>
<dbReference type="Proteomes" id="UP000068026">
    <property type="component" value="Chromosome"/>
</dbReference>
<evidence type="ECO:0000256" key="1">
    <source>
        <dbReference type="ARBA" id="ARBA00004496"/>
    </source>
</evidence>
<protein>
    <recommendedName>
        <fullName evidence="7 8">Arginine repressor</fullName>
    </recommendedName>
</protein>
<comment type="pathway">
    <text evidence="7">Amino-acid biosynthesis; L-arginine biosynthesis [regulation].</text>
</comment>
<organism evidence="12 14">
    <name type="scientific">Anaerotignum propionicum DSM 1682</name>
    <dbReference type="NCBI Taxonomy" id="991789"/>
    <lineage>
        <taxon>Bacteria</taxon>
        <taxon>Bacillati</taxon>
        <taxon>Bacillota</taxon>
        <taxon>Clostridia</taxon>
        <taxon>Lachnospirales</taxon>
        <taxon>Anaerotignaceae</taxon>
        <taxon>Anaerotignum</taxon>
    </lineage>
</organism>
<evidence type="ECO:0000256" key="7">
    <source>
        <dbReference type="HAMAP-Rule" id="MF_00173"/>
    </source>
</evidence>
<evidence type="ECO:0000256" key="5">
    <source>
        <dbReference type="ARBA" id="ARBA00023125"/>
    </source>
</evidence>
<dbReference type="AlphaFoldDB" id="A0A0X8VDA6"/>
<dbReference type="OrthoDB" id="9807089at2"/>
<sequence length="151" mass="17021">MKIARHAKILELIENYDIETQDELAQRLCDEGFMVTQATVSRDIREMKLTKIATEKGRQKYAVISGNDTEITERLTRVFKEAVVKMDYAQNMIVIKTLEGMGMAVAVALDNMQNSEILGTIAGDDTVFCVVRTHNQAAVIIEKLYRIIHSA</sequence>
<evidence type="ECO:0000256" key="4">
    <source>
        <dbReference type="ARBA" id="ARBA00023015"/>
    </source>
</evidence>
<dbReference type="GO" id="GO:0003700">
    <property type="term" value="F:DNA-binding transcription factor activity"/>
    <property type="evidence" value="ECO:0007669"/>
    <property type="project" value="UniProtKB-UniRule"/>
</dbReference>
<comment type="subcellular location">
    <subcellularLocation>
        <location evidence="1 7">Cytoplasm</location>
    </subcellularLocation>
</comment>
<dbReference type="InterPro" id="IPR020899">
    <property type="entry name" value="Arg_repress_C"/>
</dbReference>
<dbReference type="Gene3D" id="1.10.10.10">
    <property type="entry name" value="Winged helix-like DNA-binding domain superfamily/Winged helix DNA-binding domain"/>
    <property type="match status" value="1"/>
</dbReference>
<dbReference type="EMBL" id="FQUA01000009">
    <property type="protein sequence ID" value="SHE87961.1"/>
    <property type="molecule type" value="Genomic_DNA"/>
</dbReference>
<dbReference type="InterPro" id="IPR020900">
    <property type="entry name" value="Arg_repress_DNA-bd"/>
</dbReference>
<keyword evidence="13" id="KW-1185">Reference proteome</keyword>
<dbReference type="GO" id="GO:0051259">
    <property type="term" value="P:protein complex oligomerization"/>
    <property type="evidence" value="ECO:0007669"/>
    <property type="project" value="InterPro"/>
</dbReference>
<dbReference type="Pfam" id="PF02863">
    <property type="entry name" value="Arg_repressor_C"/>
    <property type="match status" value="1"/>
</dbReference>
<dbReference type="GO" id="GO:0034618">
    <property type="term" value="F:arginine binding"/>
    <property type="evidence" value="ECO:0007669"/>
    <property type="project" value="InterPro"/>
</dbReference>
<evidence type="ECO:0000259" key="10">
    <source>
        <dbReference type="Pfam" id="PF02863"/>
    </source>
</evidence>
<dbReference type="KEGG" id="cpro:CPRO_20560"/>
<name>A0A0X8VDA6_ANAPI</name>
<comment type="similarity">
    <text evidence="2 7">Belongs to the ArgR family.</text>
</comment>
<evidence type="ECO:0000256" key="8">
    <source>
        <dbReference type="NCBIfam" id="TIGR01529"/>
    </source>
</evidence>
<dbReference type="NCBIfam" id="NF001680">
    <property type="entry name" value="PRK00441.1"/>
    <property type="match status" value="1"/>
</dbReference>
<dbReference type="GO" id="GO:0006526">
    <property type="term" value="P:L-arginine biosynthetic process"/>
    <property type="evidence" value="ECO:0007669"/>
    <property type="project" value="UniProtKB-UniPathway"/>
</dbReference>
<accession>A0A0X8VDA6</accession>
<dbReference type="InterPro" id="IPR036251">
    <property type="entry name" value="Arg_repress_C_sf"/>
</dbReference>
<dbReference type="EMBL" id="CP014223">
    <property type="protein sequence ID" value="AMJ41637.1"/>
    <property type="molecule type" value="Genomic_DNA"/>
</dbReference>
<comment type="function">
    <text evidence="7">Regulates arginine biosynthesis genes.</text>
</comment>
<dbReference type="Pfam" id="PF01316">
    <property type="entry name" value="Arg_repressor"/>
    <property type="match status" value="1"/>
</dbReference>
<dbReference type="InterPro" id="IPR036390">
    <property type="entry name" value="WH_DNA-bd_sf"/>
</dbReference>
<feature type="domain" description="Arginine repressor C-terminal" evidence="10">
    <location>
        <begin position="79"/>
        <end position="144"/>
    </location>
</feature>